<dbReference type="PROSITE" id="PS50089">
    <property type="entry name" value="ZF_RING_2"/>
    <property type="match status" value="1"/>
</dbReference>
<comment type="caution">
    <text evidence="5">The sequence shown here is derived from an EMBL/GenBank/DDBJ whole genome shotgun (WGS) entry which is preliminary data.</text>
</comment>
<proteinExistence type="predicted"/>
<keyword evidence="2" id="KW-0862">Zinc</keyword>
<evidence type="ECO:0000256" key="3">
    <source>
        <dbReference type="SAM" id="MobiDB-lite"/>
    </source>
</evidence>
<keyword evidence="1" id="KW-0040">ANK repeat</keyword>
<dbReference type="PROSITE" id="PS50088">
    <property type="entry name" value="ANK_REPEAT"/>
    <property type="match status" value="1"/>
</dbReference>
<dbReference type="GO" id="GO:0008270">
    <property type="term" value="F:zinc ion binding"/>
    <property type="evidence" value="ECO:0007669"/>
    <property type="project" value="UniProtKB-KW"/>
</dbReference>
<gene>
    <name evidence="5" type="ORF">B0H15DRAFT_425231</name>
</gene>
<dbReference type="SUPFAM" id="SSF48403">
    <property type="entry name" value="Ankyrin repeat"/>
    <property type="match status" value="1"/>
</dbReference>
<keyword evidence="2" id="KW-0479">Metal-binding</keyword>
<dbReference type="EMBL" id="JARJCN010000041">
    <property type="protein sequence ID" value="KAJ7083406.1"/>
    <property type="molecule type" value="Genomic_DNA"/>
</dbReference>
<keyword evidence="6" id="KW-1185">Reference proteome</keyword>
<sequence>MSGERRTAQSARKSTGGAAPRRLLDEPVEDTPPPQLLPLPDIPAQAPGVIRCGLCPMPLRSNPDPSQPIHHFLALCQHQFHYLCYINYISTTPPNKRTCCPQCNQPILTDDRYWVFVTTNSGSECYTDITKDVEDRLSVMRLARQQILIDVLAYHRNLSLATVLVSGPNAVDVNYPTPTGGFTPLHLFAKANDVTGIDFLLSHGADKELRDDAGLTPVECARSSGAWDALQRLT</sequence>
<dbReference type="Pfam" id="PF00023">
    <property type="entry name" value="Ank"/>
    <property type="match status" value="1"/>
</dbReference>
<feature type="domain" description="RING-type" evidence="4">
    <location>
        <begin position="52"/>
        <end position="104"/>
    </location>
</feature>
<name>A0AAD6XLX2_9AGAR</name>
<dbReference type="PROSITE" id="PS50297">
    <property type="entry name" value="ANK_REP_REGION"/>
    <property type="match status" value="1"/>
</dbReference>
<evidence type="ECO:0000259" key="4">
    <source>
        <dbReference type="PROSITE" id="PS50089"/>
    </source>
</evidence>
<accession>A0AAD6XLX2</accession>
<reference evidence="5" key="1">
    <citation type="submission" date="2023-03" db="EMBL/GenBank/DDBJ databases">
        <title>Massive genome expansion in bonnet fungi (Mycena s.s.) driven by repeated elements and novel gene families across ecological guilds.</title>
        <authorList>
            <consortium name="Lawrence Berkeley National Laboratory"/>
            <person name="Harder C.B."/>
            <person name="Miyauchi S."/>
            <person name="Viragh M."/>
            <person name="Kuo A."/>
            <person name="Thoen E."/>
            <person name="Andreopoulos B."/>
            <person name="Lu D."/>
            <person name="Skrede I."/>
            <person name="Drula E."/>
            <person name="Henrissat B."/>
            <person name="Morin E."/>
            <person name="Kohler A."/>
            <person name="Barry K."/>
            <person name="LaButti K."/>
            <person name="Morin E."/>
            <person name="Salamov A."/>
            <person name="Lipzen A."/>
            <person name="Mereny Z."/>
            <person name="Hegedus B."/>
            <person name="Baldrian P."/>
            <person name="Stursova M."/>
            <person name="Weitz H."/>
            <person name="Taylor A."/>
            <person name="Grigoriev I.V."/>
            <person name="Nagy L.G."/>
            <person name="Martin F."/>
            <person name="Kauserud H."/>
        </authorList>
    </citation>
    <scope>NUCLEOTIDE SEQUENCE</scope>
    <source>
        <strain evidence="5">CBHHK173m</strain>
    </source>
</reference>
<evidence type="ECO:0000256" key="2">
    <source>
        <dbReference type="PROSITE-ProRule" id="PRU00175"/>
    </source>
</evidence>
<evidence type="ECO:0000256" key="1">
    <source>
        <dbReference type="PROSITE-ProRule" id="PRU00023"/>
    </source>
</evidence>
<dbReference type="AlphaFoldDB" id="A0AAD6XLX2"/>
<dbReference type="InterPro" id="IPR036770">
    <property type="entry name" value="Ankyrin_rpt-contain_sf"/>
</dbReference>
<dbReference type="InterPro" id="IPR002110">
    <property type="entry name" value="Ankyrin_rpt"/>
</dbReference>
<feature type="repeat" description="ANK" evidence="1">
    <location>
        <begin position="180"/>
        <end position="212"/>
    </location>
</feature>
<dbReference type="Gene3D" id="1.25.40.20">
    <property type="entry name" value="Ankyrin repeat-containing domain"/>
    <property type="match status" value="1"/>
</dbReference>
<dbReference type="SMART" id="SM00248">
    <property type="entry name" value="ANK"/>
    <property type="match status" value="1"/>
</dbReference>
<evidence type="ECO:0000313" key="5">
    <source>
        <dbReference type="EMBL" id="KAJ7083406.1"/>
    </source>
</evidence>
<organism evidence="5 6">
    <name type="scientific">Mycena belliarum</name>
    <dbReference type="NCBI Taxonomy" id="1033014"/>
    <lineage>
        <taxon>Eukaryota</taxon>
        <taxon>Fungi</taxon>
        <taxon>Dikarya</taxon>
        <taxon>Basidiomycota</taxon>
        <taxon>Agaricomycotina</taxon>
        <taxon>Agaricomycetes</taxon>
        <taxon>Agaricomycetidae</taxon>
        <taxon>Agaricales</taxon>
        <taxon>Marasmiineae</taxon>
        <taxon>Mycenaceae</taxon>
        <taxon>Mycena</taxon>
    </lineage>
</organism>
<protein>
    <recommendedName>
        <fullName evidence="4">RING-type domain-containing protein</fullName>
    </recommendedName>
</protein>
<keyword evidence="2" id="KW-0863">Zinc-finger</keyword>
<feature type="compositionally biased region" description="Pro residues" evidence="3">
    <location>
        <begin position="30"/>
        <end position="40"/>
    </location>
</feature>
<dbReference type="InterPro" id="IPR001841">
    <property type="entry name" value="Znf_RING"/>
</dbReference>
<dbReference type="Proteomes" id="UP001222325">
    <property type="component" value="Unassembled WGS sequence"/>
</dbReference>
<evidence type="ECO:0000313" key="6">
    <source>
        <dbReference type="Proteomes" id="UP001222325"/>
    </source>
</evidence>
<feature type="region of interest" description="Disordered" evidence="3">
    <location>
        <begin position="1"/>
        <end position="40"/>
    </location>
</feature>
<dbReference type="SUPFAM" id="SSF57850">
    <property type="entry name" value="RING/U-box"/>
    <property type="match status" value="1"/>
</dbReference>